<comment type="caution">
    <text evidence="2">The sequence shown here is derived from an EMBL/GenBank/DDBJ whole genome shotgun (WGS) entry which is preliminary data.</text>
</comment>
<dbReference type="InterPro" id="IPR010982">
    <property type="entry name" value="Lambda_DNA-bd_dom_sf"/>
</dbReference>
<dbReference type="RefSeq" id="WP_049925633.1">
    <property type="nucleotide sequence ID" value="NZ_HG322954.1"/>
</dbReference>
<reference evidence="2 3" key="1">
    <citation type="submission" date="2020-04" db="EMBL/GenBank/DDBJ databases">
        <title>MicrobeNet Type strains.</title>
        <authorList>
            <person name="Nicholson A.C."/>
        </authorList>
    </citation>
    <scope>NUCLEOTIDE SEQUENCE [LARGE SCALE GENOMIC DNA]</scope>
    <source>
        <strain evidence="2 3">ATCC 700731</strain>
    </source>
</reference>
<accession>A0A7X6MUZ6</accession>
<sequence>MKQEWVDELHRRVAAAIKAARASRSAQWLSDETERLGFPISRAAIANYESGRKKGLDLTELLVLAAALRVPPLVLLFPDLPDGSVQALPDVKVESWDAAAWFSGEGRSIVTEAGAGTETPESKRIWAVRERLRQLGSVGRFHGWMKEILTRPEPLRAGEPEMTALKLQLESLRDDVVRLEAIIRENGGVINE</sequence>
<dbReference type="InterPro" id="IPR001387">
    <property type="entry name" value="Cro/C1-type_HTH"/>
</dbReference>
<dbReference type="GO" id="GO:0003677">
    <property type="term" value="F:DNA binding"/>
    <property type="evidence" value="ECO:0007669"/>
    <property type="project" value="InterPro"/>
</dbReference>
<dbReference type="AlphaFoldDB" id="A0A7X6MUZ6"/>
<evidence type="ECO:0000313" key="3">
    <source>
        <dbReference type="Proteomes" id="UP000518188"/>
    </source>
</evidence>
<evidence type="ECO:0000313" key="2">
    <source>
        <dbReference type="EMBL" id="NKZ14936.1"/>
    </source>
</evidence>
<feature type="domain" description="HTH cro/C1-type" evidence="1">
    <location>
        <begin position="40"/>
        <end position="76"/>
    </location>
</feature>
<name>A0A7X6MUZ6_9MYCO</name>
<organism evidence="2 3">
    <name type="scientific">Mycolicibacterium septicum DSM 44393</name>
    <dbReference type="NCBI Taxonomy" id="1341646"/>
    <lineage>
        <taxon>Bacteria</taxon>
        <taxon>Bacillati</taxon>
        <taxon>Actinomycetota</taxon>
        <taxon>Actinomycetes</taxon>
        <taxon>Mycobacteriales</taxon>
        <taxon>Mycobacteriaceae</taxon>
        <taxon>Mycolicibacterium</taxon>
    </lineage>
</organism>
<proteinExistence type="predicted"/>
<gene>
    <name evidence="2" type="ORF">HGA11_28575</name>
</gene>
<dbReference type="Proteomes" id="UP000518188">
    <property type="component" value="Unassembled WGS sequence"/>
</dbReference>
<dbReference type="Gene3D" id="1.10.260.40">
    <property type="entry name" value="lambda repressor-like DNA-binding domains"/>
    <property type="match status" value="1"/>
</dbReference>
<dbReference type="EMBL" id="JAAXPJ010000015">
    <property type="protein sequence ID" value="NKZ14936.1"/>
    <property type="molecule type" value="Genomic_DNA"/>
</dbReference>
<evidence type="ECO:0000259" key="1">
    <source>
        <dbReference type="PROSITE" id="PS50943"/>
    </source>
</evidence>
<dbReference type="PROSITE" id="PS50943">
    <property type="entry name" value="HTH_CROC1"/>
    <property type="match status" value="1"/>
</dbReference>
<protein>
    <recommendedName>
        <fullName evidence="1">HTH cro/C1-type domain-containing protein</fullName>
    </recommendedName>
</protein>